<name>A0A7W6ENY7_9BACT</name>
<dbReference type="GO" id="GO:0016020">
    <property type="term" value="C:membrane"/>
    <property type="evidence" value="ECO:0007669"/>
    <property type="project" value="InterPro"/>
</dbReference>
<dbReference type="InterPro" id="IPR010559">
    <property type="entry name" value="Sig_transdc_His_kin_internal"/>
</dbReference>
<evidence type="ECO:0000313" key="4">
    <source>
        <dbReference type="Proteomes" id="UP000541352"/>
    </source>
</evidence>
<keyword evidence="1" id="KW-0812">Transmembrane</keyword>
<accession>A0A7W6ENY7</accession>
<keyword evidence="4" id="KW-1185">Reference proteome</keyword>
<dbReference type="PANTHER" id="PTHR34220">
    <property type="entry name" value="SENSOR HISTIDINE KINASE YPDA"/>
    <property type="match status" value="1"/>
</dbReference>
<organism evidence="3 4">
    <name type="scientific">Runella defluvii</name>
    <dbReference type="NCBI Taxonomy" id="370973"/>
    <lineage>
        <taxon>Bacteria</taxon>
        <taxon>Pseudomonadati</taxon>
        <taxon>Bacteroidota</taxon>
        <taxon>Cytophagia</taxon>
        <taxon>Cytophagales</taxon>
        <taxon>Spirosomataceae</taxon>
        <taxon>Runella</taxon>
    </lineage>
</organism>
<dbReference type="Proteomes" id="UP000541352">
    <property type="component" value="Unassembled WGS sequence"/>
</dbReference>
<dbReference type="GO" id="GO:0000155">
    <property type="term" value="F:phosphorelay sensor kinase activity"/>
    <property type="evidence" value="ECO:0007669"/>
    <property type="project" value="InterPro"/>
</dbReference>
<reference evidence="3 4" key="1">
    <citation type="submission" date="2020-08" db="EMBL/GenBank/DDBJ databases">
        <title>Genomic Encyclopedia of Type Strains, Phase IV (KMG-IV): sequencing the most valuable type-strain genomes for metagenomic binning, comparative biology and taxonomic classification.</title>
        <authorList>
            <person name="Goeker M."/>
        </authorList>
    </citation>
    <scope>NUCLEOTIDE SEQUENCE [LARGE SCALE GENOMIC DNA]</scope>
    <source>
        <strain evidence="3 4">DSM 17976</strain>
    </source>
</reference>
<dbReference type="RefSeq" id="WP_183971805.1">
    <property type="nucleotide sequence ID" value="NZ_JACIBY010000002.1"/>
</dbReference>
<dbReference type="InterPro" id="IPR050640">
    <property type="entry name" value="Bact_2-comp_sensor_kinase"/>
</dbReference>
<evidence type="ECO:0000259" key="2">
    <source>
        <dbReference type="Pfam" id="PF06580"/>
    </source>
</evidence>
<feature type="transmembrane region" description="Helical" evidence="1">
    <location>
        <begin position="43"/>
        <end position="62"/>
    </location>
</feature>
<evidence type="ECO:0000256" key="1">
    <source>
        <dbReference type="SAM" id="Phobius"/>
    </source>
</evidence>
<proteinExistence type="predicted"/>
<sequence>MKSTLDYLYDKRAGIFEFLFWLFWFFNNTIYVGSTTNMFTSGALFWSFGNIIVFYITYRLALYCVRRLFVHYKYVIYLFLVYVVGHLVKTVVNEIIWQIALSHLDFGTFNQDYQKMINIDGGGLLKRLSDFLLNPIIFLIQASRWLPISLKIMIDLALEQRKNNALNKNKMDLEIKLLKSQINPQFINESLENIKNVVNTDPKKAEQMTLKLSNMIRYTLYETDVEKVALQKELDFMINYVDLQETRLADHVNVNFRLKTHFLDSLTISPLLIFPLLEKAFKCIKSNCEVDIKTQDAVLEVKIESDYVPDCQHSGIETVQKRLAFLYPNKHRLKVIENEGMYKVDLKLEL</sequence>
<dbReference type="EMBL" id="JACIBY010000002">
    <property type="protein sequence ID" value="MBB3837029.1"/>
    <property type="molecule type" value="Genomic_DNA"/>
</dbReference>
<gene>
    <name evidence="3" type="ORF">FHS57_001023</name>
</gene>
<feature type="transmembrane region" description="Helical" evidence="1">
    <location>
        <begin position="74"/>
        <end position="92"/>
    </location>
</feature>
<evidence type="ECO:0000313" key="3">
    <source>
        <dbReference type="EMBL" id="MBB3837029.1"/>
    </source>
</evidence>
<keyword evidence="1" id="KW-0472">Membrane</keyword>
<feature type="domain" description="Signal transduction histidine kinase internal region" evidence="2">
    <location>
        <begin position="174"/>
        <end position="251"/>
    </location>
</feature>
<dbReference type="PANTHER" id="PTHR34220:SF7">
    <property type="entry name" value="SENSOR HISTIDINE KINASE YPDA"/>
    <property type="match status" value="1"/>
</dbReference>
<dbReference type="Pfam" id="PF06580">
    <property type="entry name" value="His_kinase"/>
    <property type="match status" value="1"/>
</dbReference>
<keyword evidence="1" id="KW-1133">Transmembrane helix</keyword>
<feature type="transmembrane region" description="Helical" evidence="1">
    <location>
        <begin position="12"/>
        <end position="31"/>
    </location>
</feature>
<dbReference type="AlphaFoldDB" id="A0A7W6ENY7"/>
<protein>
    <recommendedName>
        <fullName evidence="2">Signal transduction histidine kinase internal region domain-containing protein</fullName>
    </recommendedName>
</protein>
<comment type="caution">
    <text evidence="3">The sequence shown here is derived from an EMBL/GenBank/DDBJ whole genome shotgun (WGS) entry which is preliminary data.</text>
</comment>